<evidence type="ECO:0000313" key="10">
    <source>
        <dbReference type="Proteomes" id="UP000278078"/>
    </source>
</evidence>
<dbReference type="InterPro" id="IPR050390">
    <property type="entry name" value="C5-Methyltransferase"/>
</dbReference>
<gene>
    <name evidence="9" type="ORF">NCTC10783_01259</name>
</gene>
<accession>A0A448BJD2</accession>
<name>A0A448BJD2_PSEFL</name>
<keyword evidence="4 7" id="KW-0949">S-adenosyl-L-methionine</keyword>
<keyword evidence="5" id="KW-0680">Restriction system</keyword>
<reference evidence="9 10" key="1">
    <citation type="submission" date="2018-12" db="EMBL/GenBank/DDBJ databases">
        <authorList>
            <consortium name="Pathogen Informatics"/>
        </authorList>
    </citation>
    <scope>NUCLEOTIDE SEQUENCE [LARGE SCALE GENOMIC DNA]</scope>
    <source>
        <strain evidence="9 10">NCTC10783</strain>
    </source>
</reference>
<dbReference type="PROSITE" id="PS51679">
    <property type="entry name" value="SAM_MT_C5"/>
    <property type="match status" value="1"/>
</dbReference>
<dbReference type="Gene3D" id="3.90.120.10">
    <property type="entry name" value="DNA Methylase, subunit A, domain 2"/>
    <property type="match status" value="1"/>
</dbReference>
<dbReference type="GO" id="GO:0032259">
    <property type="term" value="P:methylation"/>
    <property type="evidence" value="ECO:0007669"/>
    <property type="project" value="UniProtKB-KW"/>
</dbReference>
<keyword evidence="2 7" id="KW-0489">Methyltransferase</keyword>
<evidence type="ECO:0000256" key="1">
    <source>
        <dbReference type="ARBA" id="ARBA00011975"/>
    </source>
</evidence>
<dbReference type="PANTHER" id="PTHR10629:SF52">
    <property type="entry name" value="DNA (CYTOSINE-5)-METHYLTRANSFERASE 1"/>
    <property type="match status" value="1"/>
</dbReference>
<dbReference type="EMBL" id="LR134300">
    <property type="protein sequence ID" value="VEE45407.1"/>
    <property type="molecule type" value="Genomic_DNA"/>
</dbReference>
<dbReference type="GO" id="GO:0003886">
    <property type="term" value="F:DNA (cytosine-5-)-methyltransferase activity"/>
    <property type="evidence" value="ECO:0007669"/>
    <property type="project" value="UniProtKB-EC"/>
</dbReference>
<dbReference type="GO" id="GO:0009307">
    <property type="term" value="P:DNA restriction-modification system"/>
    <property type="evidence" value="ECO:0007669"/>
    <property type="project" value="UniProtKB-KW"/>
</dbReference>
<evidence type="ECO:0000313" key="9">
    <source>
        <dbReference type="EMBL" id="VEE45407.1"/>
    </source>
</evidence>
<sequence length="570" mass="60758">MITYGSVCSGIEAASVAWHMLGFRASWFAEIEPFPSAVLAHRWPAVPNLGDMTKLAREVLLGIIAAPLILVGGTPCQDFSVAGMRAGLAGERGALTMKFVELADAIDHVRPDGDECVVVWENVPGVLSDKGNAFGNFLAALVGESEALEPSGGRWTNAGCVYGPRRAAAWRVLDAQYFGLAQRRKRVFVVASARADFDPAAVLLEREGLRRDHPPRRGESERVASTVAGGARKRGGYSHDDIPLTAFGGNNTAGPVDVATARNACNSASGRPDFESETFVVHGTQDPDVALGIAHTLGRNHGQENAVFDPNQITSVTNRSQPTPGLCHTLPASSQPPIAFSCKDYGADAGEVAPTLRAMGHGDSHANAGGQVAIAYPLLEVGKRTGRSTSDPRAGLGVGAENDPMFTLQASAQHGVCVTGDITHTHTLKAEGFDASEDGTGRGQPIVADVAPTLRSGNFRSHSNPATQADSLVIASAVRRLTPRECERLQGFPDDYTLVPDWDGWRPMDASETPESCQAEGLAVRQAKRSKRWYVRDVDGPRYKAIGNSKAVPVVRWIGRRLKAHLEKLS</sequence>
<keyword evidence="3 7" id="KW-0808">Transferase</keyword>
<feature type="active site" evidence="7">
    <location>
        <position position="76"/>
    </location>
</feature>
<dbReference type="GO" id="GO:0003677">
    <property type="term" value="F:DNA binding"/>
    <property type="evidence" value="ECO:0007669"/>
    <property type="project" value="TreeGrafter"/>
</dbReference>
<protein>
    <recommendedName>
        <fullName evidence="1">DNA (cytosine-5-)-methyltransferase</fullName>
        <ecNumber evidence="1">2.1.1.37</ecNumber>
    </recommendedName>
</protein>
<dbReference type="Pfam" id="PF00145">
    <property type="entry name" value="DNA_methylase"/>
    <property type="match status" value="2"/>
</dbReference>
<comment type="similarity">
    <text evidence="7">Belongs to the class I-like SAM-binding methyltransferase superfamily. C5-methyltransferase family.</text>
</comment>
<dbReference type="InterPro" id="IPR029063">
    <property type="entry name" value="SAM-dependent_MTases_sf"/>
</dbReference>
<feature type="region of interest" description="Disordered" evidence="8">
    <location>
        <begin position="211"/>
        <end position="235"/>
    </location>
</feature>
<comment type="catalytic activity">
    <reaction evidence="6">
        <text>a 2'-deoxycytidine in DNA + S-adenosyl-L-methionine = a 5-methyl-2'-deoxycytidine in DNA + S-adenosyl-L-homocysteine + H(+)</text>
        <dbReference type="Rhea" id="RHEA:13681"/>
        <dbReference type="Rhea" id="RHEA-COMP:11369"/>
        <dbReference type="Rhea" id="RHEA-COMP:11370"/>
        <dbReference type="ChEBI" id="CHEBI:15378"/>
        <dbReference type="ChEBI" id="CHEBI:57856"/>
        <dbReference type="ChEBI" id="CHEBI:59789"/>
        <dbReference type="ChEBI" id="CHEBI:85452"/>
        <dbReference type="ChEBI" id="CHEBI:85454"/>
        <dbReference type="EC" id="2.1.1.37"/>
    </reaction>
</comment>
<evidence type="ECO:0000256" key="6">
    <source>
        <dbReference type="ARBA" id="ARBA00047422"/>
    </source>
</evidence>
<feature type="compositionally biased region" description="Basic and acidic residues" evidence="8">
    <location>
        <begin position="211"/>
        <end position="222"/>
    </location>
</feature>
<dbReference type="REBASE" id="287241">
    <property type="entry name" value="M.Pfl10783ORF1259P"/>
</dbReference>
<dbReference type="SUPFAM" id="SSF53335">
    <property type="entry name" value="S-adenosyl-L-methionine-dependent methyltransferases"/>
    <property type="match status" value="1"/>
</dbReference>
<dbReference type="PANTHER" id="PTHR10629">
    <property type="entry name" value="CYTOSINE-SPECIFIC METHYLTRANSFERASE"/>
    <property type="match status" value="1"/>
</dbReference>
<proteinExistence type="inferred from homology"/>
<evidence type="ECO:0000256" key="7">
    <source>
        <dbReference type="PROSITE-ProRule" id="PRU01016"/>
    </source>
</evidence>
<evidence type="ECO:0000256" key="4">
    <source>
        <dbReference type="ARBA" id="ARBA00022691"/>
    </source>
</evidence>
<organism evidence="9 10">
    <name type="scientific">Pseudomonas fluorescens</name>
    <dbReference type="NCBI Taxonomy" id="294"/>
    <lineage>
        <taxon>Bacteria</taxon>
        <taxon>Pseudomonadati</taxon>
        <taxon>Pseudomonadota</taxon>
        <taxon>Gammaproteobacteria</taxon>
        <taxon>Pseudomonadales</taxon>
        <taxon>Pseudomonadaceae</taxon>
        <taxon>Pseudomonas</taxon>
    </lineage>
</organism>
<evidence type="ECO:0000256" key="2">
    <source>
        <dbReference type="ARBA" id="ARBA00022603"/>
    </source>
</evidence>
<dbReference type="Proteomes" id="UP000278078">
    <property type="component" value="Chromosome"/>
</dbReference>
<dbReference type="AlphaFoldDB" id="A0A448BJD2"/>
<evidence type="ECO:0000256" key="8">
    <source>
        <dbReference type="SAM" id="MobiDB-lite"/>
    </source>
</evidence>
<evidence type="ECO:0000256" key="5">
    <source>
        <dbReference type="ARBA" id="ARBA00022747"/>
    </source>
</evidence>
<evidence type="ECO:0000256" key="3">
    <source>
        <dbReference type="ARBA" id="ARBA00022679"/>
    </source>
</evidence>
<dbReference type="EC" id="2.1.1.37" evidence="1"/>
<dbReference type="InterPro" id="IPR001525">
    <property type="entry name" value="C5_MeTfrase"/>
</dbReference>
<dbReference type="GO" id="GO:0044027">
    <property type="term" value="P:negative regulation of gene expression via chromosomal CpG island methylation"/>
    <property type="evidence" value="ECO:0007669"/>
    <property type="project" value="TreeGrafter"/>
</dbReference>
<dbReference type="Gene3D" id="3.40.50.150">
    <property type="entry name" value="Vaccinia Virus protein VP39"/>
    <property type="match status" value="1"/>
</dbReference>